<keyword evidence="3" id="KW-1185">Reference proteome</keyword>
<keyword evidence="1" id="KW-0175">Coiled coil</keyword>
<evidence type="ECO:0000256" key="1">
    <source>
        <dbReference type="SAM" id="Coils"/>
    </source>
</evidence>
<organism evidence="2 3">
    <name type="scientific">Eubacterium segne</name>
    <dbReference type="NCBI Taxonomy" id="2763045"/>
    <lineage>
        <taxon>Bacteria</taxon>
        <taxon>Bacillati</taxon>
        <taxon>Bacillota</taxon>
        <taxon>Clostridia</taxon>
        <taxon>Eubacteriales</taxon>
        <taxon>Eubacteriaceae</taxon>
        <taxon>Eubacterium</taxon>
    </lineage>
</organism>
<dbReference type="RefSeq" id="WP_186840480.1">
    <property type="nucleotide sequence ID" value="NZ_JACOOZ010000006.1"/>
</dbReference>
<dbReference type="Proteomes" id="UP000597877">
    <property type="component" value="Unassembled WGS sequence"/>
</dbReference>
<dbReference type="InterPro" id="IPR027417">
    <property type="entry name" value="P-loop_NTPase"/>
</dbReference>
<dbReference type="Gene3D" id="3.40.50.300">
    <property type="entry name" value="P-loop containing nucleotide triphosphate hydrolases"/>
    <property type="match status" value="1"/>
</dbReference>
<proteinExistence type="predicted"/>
<gene>
    <name evidence="2" type="ORF">H8S00_09640</name>
</gene>
<name>A0ABR7F5Y8_9FIRM</name>
<dbReference type="SUPFAM" id="SSF52540">
    <property type="entry name" value="P-loop containing nucleoside triphosphate hydrolases"/>
    <property type="match status" value="1"/>
</dbReference>
<evidence type="ECO:0000313" key="3">
    <source>
        <dbReference type="Proteomes" id="UP000597877"/>
    </source>
</evidence>
<evidence type="ECO:0000313" key="2">
    <source>
        <dbReference type="EMBL" id="MBC5668245.1"/>
    </source>
</evidence>
<accession>A0ABR7F5Y8</accession>
<evidence type="ECO:0008006" key="4">
    <source>
        <dbReference type="Google" id="ProtNLM"/>
    </source>
</evidence>
<comment type="caution">
    <text evidence="2">The sequence shown here is derived from an EMBL/GenBank/DDBJ whole genome shotgun (WGS) entry which is preliminary data.</text>
</comment>
<dbReference type="EMBL" id="JACOOZ010000006">
    <property type="protein sequence ID" value="MBC5668245.1"/>
    <property type="molecule type" value="Genomic_DNA"/>
</dbReference>
<protein>
    <recommendedName>
        <fullName evidence="4">Sulfotransferase domain-containing protein</fullName>
    </recommendedName>
</protein>
<reference evidence="2 3" key="1">
    <citation type="submission" date="2020-08" db="EMBL/GenBank/DDBJ databases">
        <title>Genome public.</title>
        <authorList>
            <person name="Liu C."/>
            <person name="Sun Q."/>
        </authorList>
    </citation>
    <scope>NUCLEOTIDE SEQUENCE [LARGE SCALE GENOMIC DNA]</scope>
    <source>
        <strain evidence="2 3">BX4</strain>
    </source>
</reference>
<feature type="coiled-coil region" evidence="1">
    <location>
        <begin position="343"/>
        <end position="373"/>
    </location>
</feature>
<sequence length="390" mass="47098">MSTVYLCIGTPKTGTTALQSFMRENEKLLNEQGYAFPQLNIGLKGIFRDRNAHFLVNYITQDNNDEHKLKQKELNEKAYGELEKCGKKFENIILSDEQIWYRCNYEEKFWERLKEDFGKIDCKVKVVVYLRRQDMIVQSLWNQLIKMHRRKIHTFEESLEINDYDYFPLDYFKQLKNIEEHIGKDNLIVRVYEKKQLKNQSLYEDYFDIMGVKLNEKFTYNQVAGNVGLTGNYIEIKRIINGVTDYREMEDFLCRPIINASIYGNSIEPQKKVSFFSYDEQIEFLNKYEKSNNQVAKYYLNKNTGLFEEEIKEFPKWKVDNKKMYRDVIISMTEVFCRQQQQIQDLQNKYNEISDIRKKLDEEKRRLESVYNSAIFRLYRKIRYMVKKQK</sequence>